<accession>A0AAV3YN97</accession>
<keyword evidence="2" id="KW-1185">Reference proteome</keyword>
<comment type="caution">
    <text evidence="1">The sequence shown here is derived from an EMBL/GenBank/DDBJ whole genome shotgun (WGS) entry which is preliminary data.</text>
</comment>
<gene>
    <name evidence="1" type="ORF">PoB_001003400</name>
</gene>
<proteinExistence type="predicted"/>
<reference evidence="1 2" key="1">
    <citation type="journal article" date="2021" name="Elife">
        <title>Chloroplast acquisition without the gene transfer in kleptoplastic sea slugs, Plakobranchus ocellatus.</title>
        <authorList>
            <person name="Maeda T."/>
            <person name="Takahashi S."/>
            <person name="Yoshida T."/>
            <person name="Shimamura S."/>
            <person name="Takaki Y."/>
            <person name="Nagai Y."/>
            <person name="Toyoda A."/>
            <person name="Suzuki Y."/>
            <person name="Arimoto A."/>
            <person name="Ishii H."/>
            <person name="Satoh N."/>
            <person name="Nishiyama T."/>
            <person name="Hasebe M."/>
            <person name="Maruyama T."/>
            <person name="Minagawa J."/>
            <person name="Obokata J."/>
            <person name="Shigenobu S."/>
        </authorList>
    </citation>
    <scope>NUCLEOTIDE SEQUENCE [LARGE SCALE GENOMIC DNA]</scope>
</reference>
<protein>
    <submittedName>
        <fullName evidence="1">Uncharacterized protein</fullName>
    </submittedName>
</protein>
<dbReference type="Proteomes" id="UP000735302">
    <property type="component" value="Unassembled WGS sequence"/>
</dbReference>
<dbReference type="EMBL" id="BLXT01001203">
    <property type="protein sequence ID" value="GFN83528.1"/>
    <property type="molecule type" value="Genomic_DNA"/>
</dbReference>
<dbReference type="AlphaFoldDB" id="A0AAV3YN97"/>
<sequence length="243" mass="27040">MIRKEIGKTAVRTTPDTKDTTVFNTTSLTKARKHLHEPVWQRFIKALYAVPVTDSSTGFTFTSKAIYDCLNMPSQTAMPWSLKYDYKTTSPTKLEDGENFQTLKEYYPKLDKNILMTHLSQVECPVPDEISSSTEKNVSWRASESEKPLICSVTCGQPRVTIRSDGICRARHTAVLAVADDGHAPLCPSAMIRSARFFACGLEKEIEGLKGADVSATSVEVMFDSAYNNNLYVVKLSLALPEK</sequence>
<evidence type="ECO:0000313" key="2">
    <source>
        <dbReference type="Proteomes" id="UP000735302"/>
    </source>
</evidence>
<name>A0AAV3YN97_9GAST</name>
<organism evidence="1 2">
    <name type="scientific">Plakobranchus ocellatus</name>
    <dbReference type="NCBI Taxonomy" id="259542"/>
    <lineage>
        <taxon>Eukaryota</taxon>
        <taxon>Metazoa</taxon>
        <taxon>Spiralia</taxon>
        <taxon>Lophotrochozoa</taxon>
        <taxon>Mollusca</taxon>
        <taxon>Gastropoda</taxon>
        <taxon>Heterobranchia</taxon>
        <taxon>Euthyneura</taxon>
        <taxon>Panpulmonata</taxon>
        <taxon>Sacoglossa</taxon>
        <taxon>Placobranchoidea</taxon>
        <taxon>Plakobranchidae</taxon>
        <taxon>Plakobranchus</taxon>
    </lineage>
</organism>
<evidence type="ECO:0000313" key="1">
    <source>
        <dbReference type="EMBL" id="GFN83528.1"/>
    </source>
</evidence>